<organism evidence="2 3">
    <name type="scientific">Paenibacillus phytohabitans</name>
    <dbReference type="NCBI Taxonomy" id="2654978"/>
    <lineage>
        <taxon>Bacteria</taxon>
        <taxon>Bacillati</taxon>
        <taxon>Bacillota</taxon>
        <taxon>Bacilli</taxon>
        <taxon>Bacillales</taxon>
        <taxon>Paenibacillaceae</taxon>
        <taxon>Paenibacillus</taxon>
    </lineage>
</organism>
<name>A0ABX1YTI4_9BACL</name>
<evidence type="ECO:0000313" key="2">
    <source>
        <dbReference type="EMBL" id="NOU83123.1"/>
    </source>
</evidence>
<keyword evidence="3" id="KW-1185">Reference proteome</keyword>
<dbReference type="EMBL" id="WHOB01000089">
    <property type="protein sequence ID" value="NOU83123.1"/>
    <property type="molecule type" value="Genomic_DNA"/>
</dbReference>
<dbReference type="Proteomes" id="UP000596857">
    <property type="component" value="Unassembled WGS sequence"/>
</dbReference>
<evidence type="ECO:0000313" key="3">
    <source>
        <dbReference type="Proteomes" id="UP000596857"/>
    </source>
</evidence>
<feature type="chain" id="PRO_5046168294" description="Lipoprotein" evidence="1">
    <location>
        <begin position="24"/>
        <end position="227"/>
    </location>
</feature>
<dbReference type="PROSITE" id="PS51257">
    <property type="entry name" value="PROKAR_LIPOPROTEIN"/>
    <property type="match status" value="1"/>
</dbReference>
<dbReference type="RefSeq" id="WP_171720343.1">
    <property type="nucleotide sequence ID" value="NZ_WHOB01000089.1"/>
</dbReference>
<reference evidence="2 3" key="1">
    <citation type="submission" date="2019-10" db="EMBL/GenBank/DDBJ databases">
        <title>Description of Paenibacillus terricola sp. nov.</title>
        <authorList>
            <person name="Carlier A."/>
            <person name="Qi S."/>
        </authorList>
    </citation>
    <scope>NUCLEOTIDE SEQUENCE [LARGE SCALE GENOMIC DNA]</scope>
    <source>
        <strain evidence="2 3">LMG 31459</strain>
    </source>
</reference>
<sequence length="227" mass="25180">MRILFRICSMLSLAALISCSSSGQPARTETLASSAPIATTEQTPPAEVSEATGQQVGIVQPLVTTIPKTKLIKNLTYTGGEKKLTIQGQEYPSAFVEIDLHPYGFYIPDTMQEFVYEDGSEIGLNKSEFIAMSEVDRLVHPDNPHESLKFGGEILFQDKDLMQYEEYIGSAGDGGGGTRVDGFVLKHDNTPDMLLYFLYFNRNKEKVLPVFLEVARNIKYIEQKPGS</sequence>
<accession>A0ABX1YTI4</accession>
<evidence type="ECO:0000256" key="1">
    <source>
        <dbReference type="SAM" id="SignalP"/>
    </source>
</evidence>
<comment type="caution">
    <text evidence="2">The sequence shown here is derived from an EMBL/GenBank/DDBJ whole genome shotgun (WGS) entry which is preliminary data.</text>
</comment>
<gene>
    <name evidence="2" type="ORF">GC101_30120</name>
</gene>
<keyword evidence="1" id="KW-0732">Signal</keyword>
<proteinExistence type="predicted"/>
<evidence type="ECO:0008006" key="4">
    <source>
        <dbReference type="Google" id="ProtNLM"/>
    </source>
</evidence>
<protein>
    <recommendedName>
        <fullName evidence="4">Lipoprotein</fullName>
    </recommendedName>
</protein>
<feature type="signal peptide" evidence="1">
    <location>
        <begin position="1"/>
        <end position="23"/>
    </location>
</feature>